<proteinExistence type="predicted"/>
<sequence>MLHAGGDFIDVARHIADFDTQFARLRGNIADDPLRSARPAKAETRHERLLDDASNAAGHALVEHEHSLFSTRLRLAFGGLDTGYPAVATPQSL</sequence>
<dbReference type="Proteomes" id="UP001245184">
    <property type="component" value="Unassembled WGS sequence"/>
</dbReference>
<accession>A0ABD5CNS0</accession>
<evidence type="ECO:0000313" key="2">
    <source>
        <dbReference type="Proteomes" id="UP001245184"/>
    </source>
</evidence>
<organism evidence="1 2">
    <name type="scientific">Paraburkholderia graminis</name>
    <dbReference type="NCBI Taxonomy" id="60548"/>
    <lineage>
        <taxon>Bacteria</taxon>
        <taxon>Pseudomonadati</taxon>
        <taxon>Pseudomonadota</taxon>
        <taxon>Betaproteobacteria</taxon>
        <taxon>Burkholderiales</taxon>
        <taxon>Burkholderiaceae</taxon>
        <taxon>Paraburkholderia</taxon>
    </lineage>
</organism>
<dbReference type="AlphaFoldDB" id="A0ABD5CNS0"/>
<evidence type="ECO:0000313" key="1">
    <source>
        <dbReference type="EMBL" id="MDR6206867.1"/>
    </source>
</evidence>
<dbReference type="RefSeq" id="WP_310035417.1">
    <property type="nucleotide sequence ID" value="NZ_JAVIZN010000002.1"/>
</dbReference>
<reference evidence="1 2" key="1">
    <citation type="submission" date="2023-08" db="EMBL/GenBank/DDBJ databases">
        <title>Genome sequencing of plant associated microbes to promote plant fitness in Sorghum bicolor and Oryza sativa.</title>
        <authorList>
            <person name="Coleman-Derr D."/>
        </authorList>
    </citation>
    <scope>NUCLEOTIDE SEQUENCE [LARGE SCALE GENOMIC DNA]</scope>
    <source>
        <strain evidence="1 2">SLBN-33</strain>
    </source>
</reference>
<dbReference type="EMBL" id="JAVIZN010000002">
    <property type="protein sequence ID" value="MDR6206867.1"/>
    <property type="molecule type" value="Genomic_DNA"/>
</dbReference>
<name>A0ABD5CNS0_9BURK</name>
<gene>
    <name evidence="1" type="ORF">QF025_005587</name>
</gene>
<comment type="caution">
    <text evidence="1">The sequence shown here is derived from an EMBL/GenBank/DDBJ whole genome shotgun (WGS) entry which is preliminary data.</text>
</comment>
<protein>
    <submittedName>
        <fullName evidence="1">Uncharacterized protein</fullName>
    </submittedName>
</protein>